<feature type="region of interest" description="Disordered" evidence="1">
    <location>
        <begin position="380"/>
        <end position="466"/>
    </location>
</feature>
<reference evidence="2" key="1">
    <citation type="submission" date="2021-01" db="EMBL/GenBank/DDBJ databases">
        <authorList>
            <consortium name="Aspergillus chevalieri M1 genome sequencing consortium"/>
            <person name="Kazuki M."/>
            <person name="Futagami T."/>
        </authorList>
    </citation>
    <scope>NUCLEOTIDE SEQUENCE</scope>
    <source>
        <strain evidence="2">M1</strain>
    </source>
</reference>
<evidence type="ECO:0000313" key="2">
    <source>
        <dbReference type="EMBL" id="BCR85138.1"/>
    </source>
</evidence>
<organism evidence="2 3">
    <name type="scientific">Aspergillus chevalieri</name>
    <name type="common">Eurotium chevalieri</name>
    <dbReference type="NCBI Taxonomy" id="182096"/>
    <lineage>
        <taxon>Eukaryota</taxon>
        <taxon>Fungi</taxon>
        <taxon>Dikarya</taxon>
        <taxon>Ascomycota</taxon>
        <taxon>Pezizomycotina</taxon>
        <taxon>Eurotiomycetes</taxon>
        <taxon>Eurotiomycetidae</taxon>
        <taxon>Eurotiales</taxon>
        <taxon>Aspergillaceae</taxon>
        <taxon>Aspergillus</taxon>
        <taxon>Aspergillus subgen. Aspergillus</taxon>
    </lineage>
</organism>
<dbReference type="AlphaFoldDB" id="A0A7R7VI36"/>
<feature type="compositionally biased region" description="Polar residues" evidence="1">
    <location>
        <begin position="452"/>
        <end position="466"/>
    </location>
</feature>
<feature type="region of interest" description="Disordered" evidence="1">
    <location>
        <begin position="133"/>
        <end position="227"/>
    </location>
</feature>
<accession>A0A7R7VI36</accession>
<feature type="compositionally biased region" description="Low complexity" evidence="1">
    <location>
        <begin position="438"/>
        <end position="451"/>
    </location>
</feature>
<feature type="compositionally biased region" description="Basic and acidic residues" evidence="1">
    <location>
        <begin position="201"/>
        <end position="211"/>
    </location>
</feature>
<feature type="compositionally biased region" description="Polar residues" evidence="1">
    <location>
        <begin position="347"/>
        <end position="364"/>
    </location>
</feature>
<keyword evidence="3" id="KW-1185">Reference proteome</keyword>
<feature type="region of interest" description="Disordered" evidence="1">
    <location>
        <begin position="344"/>
        <end position="364"/>
    </location>
</feature>
<reference evidence="2" key="2">
    <citation type="submission" date="2021-02" db="EMBL/GenBank/DDBJ databases">
        <title>Aspergillus chevalieri M1 genome sequence.</title>
        <authorList>
            <person name="Kadooka C."/>
            <person name="Mori K."/>
            <person name="Futagami T."/>
        </authorList>
    </citation>
    <scope>NUCLEOTIDE SEQUENCE</scope>
    <source>
        <strain evidence="2">M1</strain>
    </source>
</reference>
<dbReference type="Proteomes" id="UP000637239">
    <property type="component" value="Chromosome 2"/>
</dbReference>
<evidence type="ECO:0000256" key="1">
    <source>
        <dbReference type="SAM" id="MobiDB-lite"/>
    </source>
</evidence>
<dbReference type="KEGG" id="ache:ACHE_20596A"/>
<feature type="compositionally biased region" description="Basic and acidic residues" evidence="1">
    <location>
        <begin position="284"/>
        <end position="295"/>
    </location>
</feature>
<sequence length="1032" mass="108943">MEPAKLDPAAAERLRKLQLADLGTARREHISTTDGRKVKEIHPAHIEATRMTNLVGSEAQKAAQVNKARLAGWANVYKEIGDTEDLEHLDNLLDGQSHRARLGALIFASGGQAYTKSATRKDNFLKVAESDYSRRNGKRAYSAGRGGGVMGTRDRKPTTPSPNTASVRTSKQGAVMKIGRHVVEAPGRSRLDPALDSNNEPNKKSRDELKARSQPGDGGEKTNIRTRRPIVGDYARILSPPESFLAIARSMINTETSDDTPAPGPQTPETRPAGPPKKPNPPTEDDRVTSERGPDTPKIAKRVVVQPKEAPKTPPFYSPAAKAQISATTTNTAVKATTSKANIPTAPVSTSTIPSKVKASTASNSAINTPVKATTLKANIPAASASPMSSPTKGMPSKANASAAPTSPISMRTIPKTSVTATSADTPTKGTAPKANVPAASARSARTPTAPKSNIHSVSSSPANLQSNVPAISVSSAKTPVQSTSSKANDAATPILSASTDAKGTAPKAYVSAASASPASEHRDPKPTSSVHPEKSSAPGLISKQIANAVSHTANKPIGQLQPSASQDVTATKIEREPVKANVERTEELLLDFGTTPPDSSQLSGFMASPAIQDLEGIDFKHTSDSVAAHGSTTLNSTESPEQQSNGPSIADYQREISLLSALLESTTLGDLGVEFRERLKQCKKELEELCQAQRSGSSIVNTPVKHERISSTSPLDSASVRLRQAVTAPPFYPRVSSFSGYRSPTNSISSDSTAPPSTPVPTRHVAMPIRAPPSAAEPESTFDHIFGDHLLPGRRSRTPSSLREVSSTSRTSSDEPNMAEVSFSIPPHETGLRNVNIPVFENNKRIELSTQPEASNHFPLLQTIESKSPDPSASPASGTLEVPENRSTPHVGSSMQKTEPAVSSLTQSIHAVEPPAKTHARSASSQKTEPVIGCVTSAARESSVPSQHPPITTISKDVKQPEWKFTSITQSIHAAPKESTDQPARVSNSLGQSVHAHPQVVPATQPVPVGPKTVSKVSSTLDGLMSSRYAS</sequence>
<feature type="compositionally biased region" description="Low complexity" evidence="1">
    <location>
        <begin position="999"/>
        <end position="1012"/>
    </location>
</feature>
<gene>
    <name evidence="2" type="ORF">ACHE_20596A</name>
</gene>
<feature type="compositionally biased region" description="Pro residues" evidence="1">
    <location>
        <begin position="273"/>
        <end position="282"/>
    </location>
</feature>
<dbReference type="EMBL" id="AP024417">
    <property type="protein sequence ID" value="BCR85138.1"/>
    <property type="molecule type" value="Genomic_DNA"/>
</dbReference>
<feature type="region of interest" description="Disordered" evidence="1">
    <location>
        <begin position="499"/>
        <end position="538"/>
    </location>
</feature>
<feature type="region of interest" description="Disordered" evidence="1">
    <location>
        <begin position="555"/>
        <end position="580"/>
    </location>
</feature>
<feature type="compositionally biased region" description="Polar residues" evidence="1">
    <location>
        <begin position="631"/>
        <end position="648"/>
    </location>
</feature>
<dbReference type="RefSeq" id="XP_043133660.1">
    <property type="nucleotide sequence ID" value="XM_043284916.1"/>
</dbReference>
<feature type="region of interest" description="Disordered" evidence="1">
    <location>
        <begin position="788"/>
        <end position="833"/>
    </location>
</feature>
<feature type="compositionally biased region" description="Polar residues" evidence="1">
    <location>
        <begin position="886"/>
        <end position="909"/>
    </location>
</feature>
<feature type="compositionally biased region" description="Polar residues" evidence="1">
    <location>
        <begin position="399"/>
        <end position="429"/>
    </location>
</feature>
<feature type="compositionally biased region" description="Polar residues" evidence="1">
    <location>
        <begin position="982"/>
        <end position="993"/>
    </location>
</feature>
<feature type="compositionally biased region" description="Basic and acidic residues" evidence="1">
    <location>
        <begin position="181"/>
        <end position="193"/>
    </location>
</feature>
<protein>
    <submittedName>
        <fullName evidence="2">Uncharacterized protein</fullName>
    </submittedName>
</protein>
<feature type="compositionally biased region" description="Low complexity" evidence="1">
    <location>
        <begin position="381"/>
        <end position="391"/>
    </location>
</feature>
<evidence type="ECO:0000313" key="3">
    <source>
        <dbReference type="Proteomes" id="UP000637239"/>
    </source>
</evidence>
<proteinExistence type="predicted"/>
<feature type="region of interest" description="Disordered" evidence="1">
    <location>
        <begin position="630"/>
        <end position="649"/>
    </location>
</feature>
<name>A0A7R7VI36_ASPCH</name>
<dbReference type="GeneID" id="66979497"/>
<feature type="region of interest" description="Disordered" evidence="1">
    <location>
        <begin position="255"/>
        <end position="322"/>
    </location>
</feature>
<feature type="compositionally biased region" description="Polar residues" evidence="1">
    <location>
        <begin position="738"/>
        <end position="756"/>
    </location>
</feature>
<feature type="compositionally biased region" description="Polar residues" evidence="1">
    <location>
        <begin position="799"/>
        <end position="816"/>
    </location>
</feature>
<feature type="region of interest" description="Disordered" evidence="1">
    <location>
        <begin position="865"/>
        <end position="909"/>
    </location>
</feature>
<feature type="region of interest" description="Disordered" evidence="1">
    <location>
        <begin position="974"/>
        <end position="1032"/>
    </location>
</feature>
<feature type="region of interest" description="Disordered" evidence="1">
    <location>
        <begin position="738"/>
        <end position="766"/>
    </location>
</feature>
<feature type="compositionally biased region" description="Polar residues" evidence="1">
    <location>
        <begin position="161"/>
        <end position="172"/>
    </location>
</feature>
<feature type="compositionally biased region" description="Polar residues" evidence="1">
    <location>
        <begin position="561"/>
        <end position="570"/>
    </location>
</feature>